<sequence>MASFTWNHTCNQLHLSRSSLVYMVYT</sequence>
<dbReference type="EMBL" id="JRRC01080064">
    <property type="protein sequence ID" value="KHF99453.1"/>
    <property type="molecule type" value="Genomic_DNA"/>
</dbReference>
<dbReference type="Proteomes" id="UP000032142">
    <property type="component" value="Unassembled WGS sequence"/>
</dbReference>
<protein>
    <submittedName>
        <fullName evidence="1">Uncharacterized protein</fullName>
    </submittedName>
</protein>
<evidence type="ECO:0000313" key="2">
    <source>
        <dbReference type="Proteomes" id="UP000032142"/>
    </source>
</evidence>
<dbReference type="AlphaFoldDB" id="A0A0B0MJ19"/>
<proteinExistence type="predicted"/>
<reference evidence="2" key="1">
    <citation type="submission" date="2014-09" db="EMBL/GenBank/DDBJ databases">
        <authorList>
            <person name="Mudge J."/>
            <person name="Ramaraj T."/>
            <person name="Lindquist I.E."/>
            <person name="Bharti A.K."/>
            <person name="Sundararajan A."/>
            <person name="Cameron C.T."/>
            <person name="Woodward J.E."/>
            <person name="May G.D."/>
            <person name="Brubaker C."/>
            <person name="Broadhvest J."/>
            <person name="Wilkins T.A."/>
        </authorList>
    </citation>
    <scope>NUCLEOTIDE SEQUENCE</scope>
    <source>
        <strain evidence="2">cv. AKA8401</strain>
    </source>
</reference>
<evidence type="ECO:0000313" key="1">
    <source>
        <dbReference type="EMBL" id="KHF99453.1"/>
    </source>
</evidence>
<keyword evidence="2" id="KW-1185">Reference proteome</keyword>
<name>A0A0B0MJ19_GOSAR</name>
<comment type="caution">
    <text evidence="1">The sequence shown here is derived from an EMBL/GenBank/DDBJ whole genome shotgun (WGS) entry which is preliminary data.</text>
</comment>
<accession>A0A0B0MJ19</accession>
<gene>
    <name evidence="1" type="ORF">F383_38488</name>
</gene>
<organism evidence="1 2">
    <name type="scientific">Gossypium arboreum</name>
    <name type="common">Tree cotton</name>
    <name type="synonym">Gossypium nanking</name>
    <dbReference type="NCBI Taxonomy" id="29729"/>
    <lineage>
        <taxon>Eukaryota</taxon>
        <taxon>Viridiplantae</taxon>
        <taxon>Streptophyta</taxon>
        <taxon>Embryophyta</taxon>
        <taxon>Tracheophyta</taxon>
        <taxon>Spermatophyta</taxon>
        <taxon>Magnoliopsida</taxon>
        <taxon>eudicotyledons</taxon>
        <taxon>Gunneridae</taxon>
        <taxon>Pentapetalae</taxon>
        <taxon>rosids</taxon>
        <taxon>malvids</taxon>
        <taxon>Malvales</taxon>
        <taxon>Malvaceae</taxon>
        <taxon>Malvoideae</taxon>
        <taxon>Gossypium</taxon>
    </lineage>
</organism>